<evidence type="ECO:0008006" key="4">
    <source>
        <dbReference type="Google" id="ProtNLM"/>
    </source>
</evidence>
<feature type="compositionally biased region" description="Basic and acidic residues" evidence="1">
    <location>
        <begin position="358"/>
        <end position="378"/>
    </location>
</feature>
<feature type="region of interest" description="Disordered" evidence="1">
    <location>
        <begin position="1"/>
        <end position="55"/>
    </location>
</feature>
<comment type="caution">
    <text evidence="2">The sequence shown here is derived from an EMBL/GenBank/DDBJ whole genome shotgun (WGS) entry which is preliminary data.</text>
</comment>
<accession>A0A438EQQ3</accession>
<feature type="compositionally biased region" description="Basic and acidic residues" evidence="1">
    <location>
        <begin position="82"/>
        <end position="104"/>
    </location>
</feature>
<gene>
    <name evidence="2" type="ORF">CK203_106843</name>
</gene>
<sequence length="653" mass="72567">MEVEGATTVGHGDCCSAIKPATAKGPGLDGRERERTREGERECAGECDGEEEEEGAALRSRRKECNFIVESKDFEIIGDERKEKSKPSLWRRREGMRKKQDGEGSGRTGSNIFYVTRNKQSGGVYPARGHRSREETFLHLHPERQKGKRGWMTMAEKLKEVIGSFVSKSETQEGKAMGKIVGGSSYATIAKRALLGNPNVIVVKVKSEKSMGLLKKLEHCVVASRKDNLGGDDDLEKLGQVWAKSWELKDSLGLAKMEKGRVLLEFEDWKRRVVLYLLGIARWKESRDLKKVGDECGGFITVDEQTKTLGELQWARILVRGRGDARPSVLEVEVEEEVYAVSLWWECRPVIRRSCRQADGRRSSEVREDGTGEQRTDSGRAVSNAARSPIILSWAQPGAVHHLSPTASPKELRGVGGPRLKSGVMGLKMKGVAASPEAGPSYRPDEGPSSSAGQDHNISQNKDLLLTGLDPETDKALEEESMRYGRGLCTWGKRVLGISHLNSFNFDRTPGGESFDHSGDWNEEVRADNTMWLTVYEGCIERSNGARKWEQMKAAVIRAGECLGLGTGQRAPDCDCPMKMKILSWNVRGANDSSKRKVIKTFIRNQRVDVICIQETKIQAMSDNIARSIGSGRFLEWKAVNAEELREDSDLLG</sequence>
<feature type="region of interest" description="Disordered" evidence="1">
    <location>
        <begin position="432"/>
        <end position="457"/>
    </location>
</feature>
<dbReference type="InterPro" id="IPR036691">
    <property type="entry name" value="Endo/exonu/phosph_ase_sf"/>
</dbReference>
<proteinExistence type="predicted"/>
<dbReference type="SUPFAM" id="SSF56219">
    <property type="entry name" value="DNase I-like"/>
    <property type="match status" value="1"/>
</dbReference>
<dbReference type="AlphaFoldDB" id="A0A438EQQ3"/>
<dbReference type="EMBL" id="QGNW01001213">
    <property type="protein sequence ID" value="RVW50076.1"/>
    <property type="molecule type" value="Genomic_DNA"/>
</dbReference>
<feature type="region of interest" description="Disordered" evidence="1">
    <location>
        <begin position="358"/>
        <end position="383"/>
    </location>
</feature>
<evidence type="ECO:0000256" key="1">
    <source>
        <dbReference type="SAM" id="MobiDB-lite"/>
    </source>
</evidence>
<reference evidence="2 3" key="1">
    <citation type="journal article" date="2018" name="PLoS Genet.">
        <title>Population sequencing reveals clonal diversity and ancestral inbreeding in the grapevine cultivar Chardonnay.</title>
        <authorList>
            <person name="Roach M.J."/>
            <person name="Johnson D.L."/>
            <person name="Bohlmann J."/>
            <person name="van Vuuren H.J."/>
            <person name="Jones S.J."/>
            <person name="Pretorius I.S."/>
            <person name="Schmidt S.A."/>
            <person name="Borneman A.R."/>
        </authorList>
    </citation>
    <scope>NUCLEOTIDE SEQUENCE [LARGE SCALE GENOMIC DNA]</scope>
    <source>
        <strain evidence="3">cv. Chardonnay</strain>
        <tissue evidence="2">Leaf</tissue>
    </source>
</reference>
<feature type="compositionally biased region" description="Basic and acidic residues" evidence="1">
    <location>
        <begin position="29"/>
        <end position="44"/>
    </location>
</feature>
<feature type="region of interest" description="Disordered" evidence="1">
    <location>
        <begin position="82"/>
        <end position="111"/>
    </location>
</feature>
<name>A0A438EQQ3_VITVI</name>
<feature type="compositionally biased region" description="Acidic residues" evidence="1">
    <location>
        <begin position="45"/>
        <end position="55"/>
    </location>
</feature>
<dbReference type="Proteomes" id="UP000288805">
    <property type="component" value="Unassembled WGS sequence"/>
</dbReference>
<dbReference type="Gene3D" id="3.60.10.10">
    <property type="entry name" value="Endonuclease/exonuclease/phosphatase"/>
    <property type="match status" value="1"/>
</dbReference>
<evidence type="ECO:0000313" key="3">
    <source>
        <dbReference type="Proteomes" id="UP000288805"/>
    </source>
</evidence>
<feature type="compositionally biased region" description="Polar residues" evidence="1">
    <location>
        <begin position="448"/>
        <end position="457"/>
    </location>
</feature>
<evidence type="ECO:0000313" key="2">
    <source>
        <dbReference type="EMBL" id="RVW50076.1"/>
    </source>
</evidence>
<dbReference type="PANTHER" id="PTHR34427:SF5">
    <property type="entry name" value="DUF4283 DOMAIN-CONTAINING PROTEIN"/>
    <property type="match status" value="1"/>
</dbReference>
<dbReference type="PANTHER" id="PTHR34427">
    <property type="entry name" value="DUF4283 DOMAIN PROTEIN"/>
    <property type="match status" value="1"/>
</dbReference>
<organism evidence="2 3">
    <name type="scientific">Vitis vinifera</name>
    <name type="common">Grape</name>
    <dbReference type="NCBI Taxonomy" id="29760"/>
    <lineage>
        <taxon>Eukaryota</taxon>
        <taxon>Viridiplantae</taxon>
        <taxon>Streptophyta</taxon>
        <taxon>Embryophyta</taxon>
        <taxon>Tracheophyta</taxon>
        <taxon>Spermatophyta</taxon>
        <taxon>Magnoliopsida</taxon>
        <taxon>eudicotyledons</taxon>
        <taxon>Gunneridae</taxon>
        <taxon>Pentapetalae</taxon>
        <taxon>rosids</taxon>
        <taxon>Vitales</taxon>
        <taxon>Vitaceae</taxon>
        <taxon>Viteae</taxon>
        <taxon>Vitis</taxon>
    </lineage>
</organism>
<protein>
    <recommendedName>
        <fullName evidence="4">DUF4283 domain-containing protein</fullName>
    </recommendedName>
</protein>